<gene>
    <name evidence="2" type="ORF">GNZ21_03685</name>
</gene>
<dbReference type="Proteomes" id="UP000460157">
    <property type="component" value="Unassembled WGS sequence"/>
</dbReference>
<dbReference type="AlphaFoldDB" id="A0A7K1UG74"/>
<accession>A0A7K1UG74</accession>
<dbReference type="Pfam" id="PF13518">
    <property type="entry name" value="HTH_28"/>
    <property type="match status" value="1"/>
</dbReference>
<protein>
    <submittedName>
        <fullName evidence="2">Transposase</fullName>
    </submittedName>
</protein>
<sequence>MVVMVKYSDDFKQEVIAATRKRHEPRAQIARQYGIAASTLQNWLDRFYAANPHEVQADHEALLKERDRLLAEQAELRKQFNWS</sequence>
<dbReference type="EMBL" id="WRPM01000025">
    <property type="protein sequence ID" value="MVT25470.1"/>
    <property type="molecule type" value="Genomic_DNA"/>
</dbReference>
<dbReference type="Gene3D" id="1.10.10.60">
    <property type="entry name" value="Homeodomain-like"/>
    <property type="match status" value="1"/>
</dbReference>
<proteinExistence type="predicted"/>
<keyword evidence="3" id="KW-1185">Reference proteome</keyword>
<evidence type="ECO:0000313" key="3">
    <source>
        <dbReference type="Proteomes" id="UP000460157"/>
    </source>
</evidence>
<organism evidence="2 3">
    <name type="scientific">Nesterenkonia alkaliphila</name>
    <dbReference type="NCBI Taxonomy" id="1463631"/>
    <lineage>
        <taxon>Bacteria</taxon>
        <taxon>Bacillati</taxon>
        <taxon>Actinomycetota</taxon>
        <taxon>Actinomycetes</taxon>
        <taxon>Micrococcales</taxon>
        <taxon>Micrococcaceae</taxon>
        <taxon>Nesterenkonia</taxon>
    </lineage>
</organism>
<comment type="caution">
    <text evidence="2">The sequence shown here is derived from an EMBL/GenBank/DDBJ whole genome shotgun (WGS) entry which is preliminary data.</text>
</comment>
<feature type="domain" description="Insertion element IS150 protein InsJ-like helix-turn-helix" evidence="1">
    <location>
        <begin position="11"/>
        <end position="47"/>
    </location>
</feature>
<evidence type="ECO:0000313" key="2">
    <source>
        <dbReference type="EMBL" id="MVT25470.1"/>
    </source>
</evidence>
<name>A0A7K1UG74_9MICC</name>
<dbReference type="InterPro" id="IPR009057">
    <property type="entry name" value="Homeodomain-like_sf"/>
</dbReference>
<dbReference type="SUPFAM" id="SSF46689">
    <property type="entry name" value="Homeodomain-like"/>
    <property type="match status" value="1"/>
</dbReference>
<dbReference type="InterPro" id="IPR055247">
    <property type="entry name" value="InsJ-like_HTH"/>
</dbReference>
<reference evidence="2 3" key="1">
    <citation type="submission" date="2019-12" db="EMBL/GenBank/DDBJ databases">
        <title>Nesterenkonia muleiensis sp. nov., a novel actinobacterium isolated from sap of Populus euphratica.</title>
        <authorList>
            <person name="Wang R."/>
        </authorList>
    </citation>
    <scope>NUCLEOTIDE SEQUENCE [LARGE SCALE GENOMIC DNA]</scope>
    <source>
        <strain evidence="2 3">F10</strain>
    </source>
</reference>
<evidence type="ECO:0000259" key="1">
    <source>
        <dbReference type="Pfam" id="PF13518"/>
    </source>
</evidence>